<sequence length="72" mass="8476">MVVKNSRSKFGKFIDRHDIKLDWLSKKSKISKSTICSLANNKTKNPTMNTSKRIIRALREYDSTIRMDDLWD</sequence>
<dbReference type="RefSeq" id="WP_160850609.1">
    <property type="nucleotide sequence ID" value="NZ_WMEQ01000017.1"/>
</dbReference>
<name>A0A6I5A533_9BACI</name>
<dbReference type="EMBL" id="WMEQ01000017">
    <property type="protein sequence ID" value="MYL35434.1"/>
    <property type="molecule type" value="Genomic_DNA"/>
</dbReference>
<accession>A0A6I5A533</accession>
<evidence type="ECO:0000313" key="1">
    <source>
        <dbReference type="EMBL" id="MYL35434.1"/>
    </source>
</evidence>
<dbReference type="AlphaFoldDB" id="A0A6I5A533"/>
<reference evidence="1 2" key="1">
    <citation type="submission" date="2019-11" db="EMBL/GenBank/DDBJ databases">
        <title>Genome sequences of 17 halophilic strains isolated from different environments.</title>
        <authorList>
            <person name="Furrow R.E."/>
        </authorList>
    </citation>
    <scope>NUCLEOTIDE SEQUENCE [LARGE SCALE GENOMIC DNA]</scope>
    <source>
        <strain evidence="1 2">22514_16_FS</strain>
    </source>
</reference>
<dbReference type="Gene3D" id="1.10.260.40">
    <property type="entry name" value="lambda repressor-like DNA-binding domains"/>
    <property type="match status" value="1"/>
</dbReference>
<dbReference type="InterPro" id="IPR010982">
    <property type="entry name" value="Lambda_DNA-bd_dom_sf"/>
</dbReference>
<dbReference type="SUPFAM" id="SSF47413">
    <property type="entry name" value="lambda repressor-like DNA-binding domains"/>
    <property type="match status" value="1"/>
</dbReference>
<dbReference type="Proteomes" id="UP000468638">
    <property type="component" value="Unassembled WGS sequence"/>
</dbReference>
<evidence type="ECO:0000313" key="2">
    <source>
        <dbReference type="Proteomes" id="UP000468638"/>
    </source>
</evidence>
<protein>
    <submittedName>
        <fullName evidence="1">XRE family transcriptional regulator</fullName>
    </submittedName>
</protein>
<proteinExistence type="predicted"/>
<dbReference type="GO" id="GO:0003677">
    <property type="term" value="F:DNA binding"/>
    <property type="evidence" value="ECO:0007669"/>
    <property type="project" value="InterPro"/>
</dbReference>
<dbReference type="OrthoDB" id="7568952at2"/>
<comment type="caution">
    <text evidence="1">The sequence shown here is derived from an EMBL/GenBank/DDBJ whole genome shotgun (WGS) entry which is preliminary data.</text>
</comment>
<gene>
    <name evidence="1" type="ORF">GLW05_17785</name>
</gene>
<organism evidence="1 2">
    <name type="scientific">Pontibacillus yanchengensis</name>
    <dbReference type="NCBI Taxonomy" id="462910"/>
    <lineage>
        <taxon>Bacteria</taxon>
        <taxon>Bacillati</taxon>
        <taxon>Bacillota</taxon>
        <taxon>Bacilli</taxon>
        <taxon>Bacillales</taxon>
        <taxon>Bacillaceae</taxon>
        <taxon>Pontibacillus</taxon>
    </lineage>
</organism>